<dbReference type="InterPro" id="IPR010985">
    <property type="entry name" value="Ribbon_hlx_hlx"/>
</dbReference>
<evidence type="ECO:0000313" key="3">
    <source>
        <dbReference type="EMBL" id="PWQ92721.1"/>
    </source>
</evidence>
<sequence>MNTISLERIEIQIPSDVKQVLSKAAEINGSTLSAFLMSAAVEKARDVLQAHQHFELSETEWQFFMSVLETPPEPNNYLKAAWDDSDEEYTLVEVTEQKHSIY</sequence>
<protein>
    <submittedName>
        <fullName evidence="3">DUF1778 domain-containing protein</fullName>
    </submittedName>
</protein>
<organism evidence="3 4">
    <name type="scientific">Leucothrix pacifica</name>
    <dbReference type="NCBI Taxonomy" id="1247513"/>
    <lineage>
        <taxon>Bacteria</taxon>
        <taxon>Pseudomonadati</taxon>
        <taxon>Pseudomonadota</taxon>
        <taxon>Gammaproteobacteria</taxon>
        <taxon>Thiotrichales</taxon>
        <taxon>Thiotrichaceae</taxon>
        <taxon>Leucothrix</taxon>
    </lineage>
</organism>
<dbReference type="AlphaFoldDB" id="A0A317C3H4"/>
<dbReference type="OrthoDB" id="5770317at2"/>
<name>A0A317C3H4_9GAMM</name>
<gene>
    <name evidence="3" type="ORF">DKW60_19575</name>
</gene>
<accession>A0A317C3H4</accession>
<dbReference type="PANTHER" id="PTHR35401:SF2">
    <property type="entry name" value="ABC-TYPE TRANSPORT SYSTEM"/>
    <property type="match status" value="1"/>
</dbReference>
<dbReference type="InterPro" id="IPR014795">
    <property type="entry name" value="TacA_1-like"/>
</dbReference>
<dbReference type="Proteomes" id="UP000245539">
    <property type="component" value="Unassembled WGS sequence"/>
</dbReference>
<dbReference type="EMBL" id="QGKM01000077">
    <property type="protein sequence ID" value="PWQ92721.1"/>
    <property type="molecule type" value="Genomic_DNA"/>
</dbReference>
<reference evidence="3 4" key="1">
    <citation type="submission" date="2018-05" db="EMBL/GenBank/DDBJ databases">
        <title>Leucothrix arctica sp. nov., isolated from Arctic seawater.</title>
        <authorList>
            <person name="Choi A."/>
            <person name="Baek K."/>
        </authorList>
    </citation>
    <scope>NUCLEOTIDE SEQUENCE [LARGE SCALE GENOMIC DNA]</scope>
    <source>
        <strain evidence="3 4">JCM 18388</strain>
    </source>
</reference>
<keyword evidence="1" id="KW-1277">Toxin-antitoxin system</keyword>
<evidence type="ECO:0000256" key="1">
    <source>
        <dbReference type="ARBA" id="ARBA00022649"/>
    </source>
</evidence>
<dbReference type="Gene3D" id="1.20.5.780">
    <property type="entry name" value="Single helix bin"/>
    <property type="match status" value="1"/>
</dbReference>
<evidence type="ECO:0000256" key="2">
    <source>
        <dbReference type="ARBA" id="ARBA00049988"/>
    </source>
</evidence>
<dbReference type="PANTHER" id="PTHR35401">
    <property type="entry name" value="COPG FAMILY HELIX-TURN-HELIX PROTEIN-RELATED-RELATED"/>
    <property type="match status" value="1"/>
</dbReference>
<dbReference type="SUPFAM" id="SSF47598">
    <property type="entry name" value="Ribbon-helix-helix"/>
    <property type="match status" value="1"/>
</dbReference>
<dbReference type="RefSeq" id="WP_109839363.1">
    <property type="nucleotide sequence ID" value="NZ_QGKM01000077.1"/>
</dbReference>
<evidence type="ECO:0000313" key="4">
    <source>
        <dbReference type="Proteomes" id="UP000245539"/>
    </source>
</evidence>
<comment type="similarity">
    <text evidence="2">Belongs to the TacA antitoxin family.</text>
</comment>
<dbReference type="Pfam" id="PF08681">
    <property type="entry name" value="TacA1"/>
    <property type="match status" value="1"/>
</dbReference>
<keyword evidence="4" id="KW-1185">Reference proteome</keyword>
<dbReference type="GO" id="GO:0006355">
    <property type="term" value="P:regulation of DNA-templated transcription"/>
    <property type="evidence" value="ECO:0007669"/>
    <property type="project" value="InterPro"/>
</dbReference>
<comment type="caution">
    <text evidence="3">The sequence shown here is derived from an EMBL/GenBank/DDBJ whole genome shotgun (WGS) entry which is preliminary data.</text>
</comment>
<proteinExistence type="inferred from homology"/>